<evidence type="ECO:0000259" key="19">
    <source>
        <dbReference type="PROSITE" id="PS51003"/>
    </source>
</evidence>
<comment type="cofactor">
    <cofactor evidence="15">
        <name>heme</name>
        <dbReference type="ChEBI" id="CHEBI:30413"/>
    </cofactor>
    <text evidence="15">Binds 2 heme groups non-covalently.</text>
</comment>
<evidence type="ECO:0000256" key="5">
    <source>
        <dbReference type="ARBA" id="ARBA00022448"/>
    </source>
</evidence>
<dbReference type="GO" id="GO:0016491">
    <property type="term" value="F:oxidoreductase activity"/>
    <property type="evidence" value="ECO:0007669"/>
    <property type="project" value="InterPro"/>
</dbReference>
<evidence type="ECO:0000256" key="6">
    <source>
        <dbReference type="ARBA" id="ARBA00022617"/>
    </source>
</evidence>
<feature type="transmembrane region" description="Helical" evidence="17">
    <location>
        <begin position="189"/>
        <end position="211"/>
    </location>
</feature>
<dbReference type="InterPro" id="IPR036150">
    <property type="entry name" value="Cyt_b/b6_C_sf"/>
</dbReference>
<comment type="cofactor">
    <cofactor evidence="16">
        <name>heme b</name>
        <dbReference type="ChEBI" id="CHEBI:60344"/>
    </cofactor>
    <text evidence="16">Binds 2 heme groups non-covalently.</text>
</comment>
<evidence type="ECO:0000256" key="11">
    <source>
        <dbReference type="ARBA" id="ARBA00022989"/>
    </source>
</evidence>
<feature type="transmembrane region" description="Helical" evidence="17">
    <location>
        <begin position="352"/>
        <end position="373"/>
    </location>
</feature>
<keyword evidence="7 16" id="KW-0679">Respiratory chain</keyword>
<dbReference type="InterPro" id="IPR030689">
    <property type="entry name" value="Cytochrome_b"/>
</dbReference>
<keyword evidence="13 17" id="KW-0472">Membrane</keyword>
<dbReference type="PIRSF" id="PIRSF038885">
    <property type="entry name" value="COB"/>
    <property type="match status" value="1"/>
</dbReference>
<comment type="caution">
    <text evidence="20">The sequence shown here is derived from an EMBL/GenBank/DDBJ whole genome shotgun (WGS) entry which is preliminary data.</text>
</comment>
<dbReference type="SUPFAM" id="SSF81648">
    <property type="entry name" value="a domain/subunit of cytochrome bc1 complex (Ubiquinol-cytochrome c reductase)"/>
    <property type="match status" value="1"/>
</dbReference>
<dbReference type="FunFam" id="1.20.810.10:FF:000004">
    <property type="entry name" value="Cytochrome b"/>
    <property type="match status" value="1"/>
</dbReference>
<feature type="transmembrane region" description="Helical" evidence="17">
    <location>
        <begin position="251"/>
        <end position="276"/>
    </location>
</feature>
<feature type="binding site" description="axial binding residue" evidence="15">
    <location>
        <position position="92"/>
    </location>
    <ligand>
        <name>heme b</name>
        <dbReference type="ChEBI" id="CHEBI:60344"/>
        <label>b562</label>
    </ligand>
    <ligandPart>
        <name>Fe</name>
        <dbReference type="ChEBI" id="CHEBI:18248"/>
    </ligandPart>
</feature>
<dbReference type="InterPro" id="IPR027387">
    <property type="entry name" value="Cytb/b6-like_sf"/>
</dbReference>
<reference evidence="20 21" key="1">
    <citation type="submission" date="2019-04" db="EMBL/GenBank/DDBJ databases">
        <title>Natronospirillum operosus gen. nov., sp. nov., a haloalkaliphilic satellite isolated from decaying biomass of laboratory culture of cyanobacterium Geitlerinema sp. and proposal of Natronospirillaceae fam. nov. and Saccharospirillaceae fam. nov.</title>
        <authorList>
            <person name="Kevbrin V."/>
            <person name="Boltyanskaya Y."/>
            <person name="Koziaeva V."/>
            <person name="Grouzdev D.S."/>
            <person name="Park M."/>
            <person name="Cho J."/>
        </authorList>
    </citation>
    <scope>NUCLEOTIDE SEQUENCE [LARGE SCALE GENOMIC DNA]</scope>
    <source>
        <strain evidence="20 21">G-116</strain>
    </source>
</reference>
<dbReference type="GO" id="GO:0046872">
    <property type="term" value="F:metal ion binding"/>
    <property type="evidence" value="ECO:0007669"/>
    <property type="project" value="UniProtKB-KW"/>
</dbReference>
<evidence type="ECO:0000256" key="2">
    <source>
        <dbReference type="ARBA" id="ARBA00004141"/>
    </source>
</evidence>
<feature type="domain" description="Cytochrome b/b6 N-terminal region profile" evidence="18">
    <location>
        <begin position="9"/>
        <end position="221"/>
    </location>
</feature>
<evidence type="ECO:0000313" key="20">
    <source>
        <dbReference type="EMBL" id="TGG90361.1"/>
    </source>
</evidence>
<dbReference type="PROSITE" id="PS51002">
    <property type="entry name" value="CYTB_NTER"/>
    <property type="match status" value="1"/>
</dbReference>
<dbReference type="Pfam" id="PF00032">
    <property type="entry name" value="Cytochrom_B_C"/>
    <property type="match status" value="1"/>
</dbReference>
<dbReference type="GO" id="GO:0022904">
    <property type="term" value="P:respiratory electron transport chain"/>
    <property type="evidence" value="ECO:0007669"/>
    <property type="project" value="InterPro"/>
</dbReference>
<sequence length="417" mass="47703">MSNQDKDGLMGWIDARLPVTRTIEKHVTKYYAPKNFNFFYVFGVLAMLVFVNQIVTGIWLTMKYVPSAEEAFRSVEYIMRDVEWGWLIRYMHSTGASMFFVVIYLHMFRALLYGSYQKPRELVWIFGMLLYLLLMAEAFMGYVLPWGQMSYWGAQVIISLFGAVPVIGEPLVEWIRGDYLISGATLNRFFALHVIALPLVLALLVFLHIVALHEVGSNNPDGIDIKKDLDENGVPRDGIPFHPYYTIGKDLVGVIIFLMVFCGIIFFFPTAGGFFLETANFEPADPLTTPENIHPVWYFGAFYSILRAMDFDLFFIEAKLLGVLTMGAAIAILFVLPWLDRSPVRSWRYKGMISRVSIVVFAVAFSILTWLGIQPVTTLNTILAQICTAIYFAFFLGMPFYTRYEKTKPVPERVTNR</sequence>
<protein>
    <recommendedName>
        <fullName evidence="4 16">Cytochrome b</fullName>
    </recommendedName>
</protein>
<dbReference type="CDD" id="cd00284">
    <property type="entry name" value="Cytochrome_b_N"/>
    <property type="match status" value="1"/>
</dbReference>
<evidence type="ECO:0000256" key="4">
    <source>
        <dbReference type="ARBA" id="ARBA00013531"/>
    </source>
</evidence>
<feature type="transmembrane region" description="Helical" evidence="17">
    <location>
        <begin position="90"/>
        <end position="111"/>
    </location>
</feature>
<dbReference type="Gene3D" id="1.20.810.10">
    <property type="entry name" value="Cytochrome Bc1 Complex, Chain C"/>
    <property type="match status" value="1"/>
</dbReference>
<dbReference type="EMBL" id="SRMF01000013">
    <property type="protein sequence ID" value="TGG90361.1"/>
    <property type="molecule type" value="Genomic_DNA"/>
</dbReference>
<dbReference type="GO" id="GO:0008121">
    <property type="term" value="F:quinol-cytochrome-c reductase activity"/>
    <property type="evidence" value="ECO:0007669"/>
    <property type="project" value="InterPro"/>
</dbReference>
<dbReference type="InterPro" id="IPR005798">
    <property type="entry name" value="Cyt_b/b6_C"/>
</dbReference>
<dbReference type="PANTHER" id="PTHR19271:SF16">
    <property type="entry name" value="CYTOCHROME B"/>
    <property type="match status" value="1"/>
</dbReference>
<evidence type="ECO:0000256" key="16">
    <source>
        <dbReference type="RuleBase" id="RU003385"/>
    </source>
</evidence>
<gene>
    <name evidence="20" type="ORF">E4656_18330</name>
</gene>
<dbReference type="Proteomes" id="UP000297475">
    <property type="component" value="Unassembled WGS sequence"/>
</dbReference>
<evidence type="ECO:0000256" key="1">
    <source>
        <dbReference type="ARBA" id="ARBA00002444"/>
    </source>
</evidence>
<feature type="binding site" description="axial binding residue" evidence="15">
    <location>
        <position position="208"/>
    </location>
    <ligand>
        <name>heme b</name>
        <dbReference type="ChEBI" id="CHEBI:60344"/>
        <label>b566</label>
    </ligand>
    <ligandPart>
        <name>Fe</name>
        <dbReference type="ChEBI" id="CHEBI:18248"/>
    </ligandPart>
</feature>
<evidence type="ECO:0000256" key="13">
    <source>
        <dbReference type="ARBA" id="ARBA00023136"/>
    </source>
</evidence>
<accession>A0A4Z0W6D7</accession>
<feature type="binding site" evidence="14">
    <location>
        <position position="213"/>
    </location>
    <ligand>
        <name>a ubiquinone</name>
        <dbReference type="ChEBI" id="CHEBI:16389"/>
    </ligand>
</feature>
<keyword evidence="6 15" id="KW-0349">Heme</keyword>
<keyword evidence="8 16" id="KW-0812">Transmembrane</keyword>
<evidence type="ECO:0000256" key="8">
    <source>
        <dbReference type="ARBA" id="ARBA00022692"/>
    </source>
</evidence>
<keyword evidence="5 16" id="KW-0813">Transport</keyword>
<dbReference type="RefSeq" id="WP_135484776.1">
    <property type="nucleotide sequence ID" value="NZ_SRMF01000013.1"/>
</dbReference>
<keyword evidence="10 16" id="KW-0249">Electron transport</keyword>
<dbReference type="PROSITE" id="PS51003">
    <property type="entry name" value="CYTB_CTER"/>
    <property type="match status" value="1"/>
</dbReference>
<keyword evidence="9 15" id="KW-0479">Metal-binding</keyword>
<dbReference type="GO" id="GO:0045275">
    <property type="term" value="C:respiratory chain complex III"/>
    <property type="evidence" value="ECO:0007669"/>
    <property type="project" value="InterPro"/>
</dbReference>
<feature type="transmembrane region" description="Helical" evidence="17">
    <location>
        <begin position="379"/>
        <end position="401"/>
    </location>
</feature>
<comment type="similarity">
    <text evidence="16">Belongs to the cytochrome b family.</text>
</comment>
<evidence type="ECO:0000256" key="3">
    <source>
        <dbReference type="ARBA" id="ARBA00011649"/>
    </source>
</evidence>
<evidence type="ECO:0000256" key="9">
    <source>
        <dbReference type="ARBA" id="ARBA00022723"/>
    </source>
</evidence>
<feature type="domain" description="Cytochrome b/b6 C-terminal region profile" evidence="19">
    <location>
        <begin position="231"/>
        <end position="412"/>
    </location>
</feature>
<dbReference type="PANTHER" id="PTHR19271">
    <property type="entry name" value="CYTOCHROME B"/>
    <property type="match status" value="1"/>
</dbReference>
<keyword evidence="11 17" id="KW-1133">Transmembrane helix</keyword>
<dbReference type="InterPro" id="IPR005797">
    <property type="entry name" value="Cyt_b/b6_N"/>
</dbReference>
<dbReference type="InterPro" id="IPR048259">
    <property type="entry name" value="Cytochrome_b_N_euk/bac"/>
</dbReference>
<feature type="binding site" description="axial binding residue" evidence="15">
    <location>
        <position position="193"/>
    </location>
    <ligand>
        <name>heme b</name>
        <dbReference type="ChEBI" id="CHEBI:60344"/>
        <label>b562</label>
    </ligand>
    <ligandPart>
        <name>Fe</name>
        <dbReference type="ChEBI" id="CHEBI:18248"/>
    </ligandPart>
</feature>
<keyword evidence="12 15" id="KW-0408">Iron</keyword>
<keyword evidence="21" id="KW-1185">Reference proteome</keyword>
<feature type="transmembrane region" description="Helical" evidence="17">
    <location>
        <begin position="321"/>
        <end position="340"/>
    </location>
</feature>
<evidence type="ECO:0000256" key="15">
    <source>
        <dbReference type="PIRSR" id="PIRSR038885-2"/>
    </source>
</evidence>
<evidence type="ECO:0000256" key="7">
    <source>
        <dbReference type="ARBA" id="ARBA00022660"/>
    </source>
</evidence>
<feature type="transmembrane region" description="Helical" evidence="17">
    <location>
        <begin position="123"/>
        <end position="144"/>
    </location>
</feature>
<evidence type="ECO:0000256" key="17">
    <source>
        <dbReference type="SAM" id="Phobius"/>
    </source>
</evidence>
<organism evidence="20 21">
    <name type="scientific">Natronospirillum operosum</name>
    <dbReference type="NCBI Taxonomy" id="2759953"/>
    <lineage>
        <taxon>Bacteria</taxon>
        <taxon>Pseudomonadati</taxon>
        <taxon>Pseudomonadota</taxon>
        <taxon>Gammaproteobacteria</taxon>
        <taxon>Oceanospirillales</taxon>
        <taxon>Natronospirillaceae</taxon>
        <taxon>Natronospirillum</taxon>
    </lineage>
</organism>
<comment type="subunit">
    <text evidence="3 16">The main subunits of complex b-c1 are: cytochrome b, cytochrome c1 and the Rieske protein.</text>
</comment>
<feature type="transmembrane region" description="Helical" evidence="17">
    <location>
        <begin position="150"/>
        <end position="168"/>
    </location>
</feature>
<dbReference type="Pfam" id="PF00033">
    <property type="entry name" value="Cytochrome_B"/>
    <property type="match status" value="1"/>
</dbReference>
<dbReference type="OrthoDB" id="9804503at2"/>
<evidence type="ECO:0000256" key="14">
    <source>
        <dbReference type="PIRSR" id="PIRSR038885-1"/>
    </source>
</evidence>
<dbReference type="SUPFAM" id="SSF81342">
    <property type="entry name" value="Transmembrane di-heme cytochromes"/>
    <property type="match status" value="1"/>
</dbReference>
<feature type="binding site" description="axial binding residue" evidence="15">
    <location>
        <position position="106"/>
    </location>
    <ligand>
        <name>heme b</name>
        <dbReference type="ChEBI" id="CHEBI:60344"/>
        <label>b566</label>
    </ligand>
    <ligandPart>
        <name>Fe</name>
        <dbReference type="ChEBI" id="CHEBI:18248"/>
    </ligandPart>
</feature>
<name>A0A4Z0W6D7_9GAMM</name>
<evidence type="ECO:0000259" key="18">
    <source>
        <dbReference type="PROSITE" id="PS51002"/>
    </source>
</evidence>
<comment type="subcellular location">
    <subcellularLocation>
        <location evidence="2">Membrane</location>
        <topology evidence="2">Multi-pass membrane protein</topology>
    </subcellularLocation>
</comment>
<dbReference type="AlphaFoldDB" id="A0A4Z0W6D7"/>
<evidence type="ECO:0000256" key="12">
    <source>
        <dbReference type="ARBA" id="ARBA00023004"/>
    </source>
</evidence>
<feature type="transmembrane region" description="Helical" evidence="17">
    <location>
        <begin position="38"/>
        <end position="60"/>
    </location>
</feature>
<dbReference type="InterPro" id="IPR016174">
    <property type="entry name" value="Di-haem_cyt_TM"/>
</dbReference>
<evidence type="ECO:0000256" key="10">
    <source>
        <dbReference type="ARBA" id="ARBA00022982"/>
    </source>
</evidence>
<comment type="function">
    <text evidence="1 16">Component of the ubiquinol-cytochrome c reductase complex (complex III or cytochrome b-c1 complex), which is a respiratory chain that generates an electrochemical potential coupled to ATP synthesis.</text>
</comment>
<evidence type="ECO:0000313" key="21">
    <source>
        <dbReference type="Proteomes" id="UP000297475"/>
    </source>
</evidence>
<proteinExistence type="inferred from homology"/>